<feature type="transmembrane region" description="Helical" evidence="1">
    <location>
        <begin position="33"/>
        <end position="52"/>
    </location>
</feature>
<keyword evidence="1" id="KW-0812">Transmembrane</keyword>
<reference evidence="4" key="2">
    <citation type="submission" date="2023-07" db="EMBL/GenBank/DDBJ databases">
        <authorList>
            <person name="Jung D.-H."/>
        </authorList>
    </citation>
    <scope>NUCLEOTIDE SEQUENCE [LARGE SCALE GENOMIC DNA]</scope>
    <source>
        <strain evidence="4">JA-25</strain>
    </source>
</reference>
<keyword evidence="1" id="KW-0472">Membrane</keyword>
<feature type="transmembrane region" description="Helical" evidence="1">
    <location>
        <begin position="64"/>
        <end position="84"/>
    </location>
</feature>
<dbReference type="Gene3D" id="1.10.3730.20">
    <property type="match status" value="1"/>
</dbReference>
<dbReference type="PANTHER" id="PTHR22911:SF137">
    <property type="entry name" value="SOLUTE CARRIER FAMILY 35 MEMBER G2-RELATED"/>
    <property type="match status" value="1"/>
</dbReference>
<evidence type="ECO:0000313" key="4">
    <source>
        <dbReference type="Proteomes" id="UP000606008"/>
    </source>
</evidence>
<dbReference type="RefSeq" id="WP_166694135.1">
    <property type="nucleotide sequence ID" value="NZ_WAEL01000013.1"/>
</dbReference>
<proteinExistence type="predicted"/>
<feature type="transmembrane region" description="Helical" evidence="1">
    <location>
        <begin position="121"/>
        <end position="139"/>
    </location>
</feature>
<name>A0ABX0QMC6_9BACT</name>
<evidence type="ECO:0000256" key="1">
    <source>
        <dbReference type="SAM" id="Phobius"/>
    </source>
</evidence>
<dbReference type="Pfam" id="PF00892">
    <property type="entry name" value="EamA"/>
    <property type="match status" value="1"/>
</dbReference>
<comment type="caution">
    <text evidence="3">The sequence shown here is derived from an EMBL/GenBank/DDBJ whole genome shotgun (WGS) entry which is preliminary data.</text>
</comment>
<dbReference type="InterPro" id="IPR037185">
    <property type="entry name" value="EmrE-like"/>
</dbReference>
<dbReference type="PANTHER" id="PTHR22911">
    <property type="entry name" value="ACYL-MALONYL CONDENSING ENZYME-RELATED"/>
    <property type="match status" value="1"/>
</dbReference>
<evidence type="ECO:0000313" key="3">
    <source>
        <dbReference type="EMBL" id="NID13610.1"/>
    </source>
</evidence>
<protein>
    <submittedName>
        <fullName evidence="3">EamA family transporter</fullName>
    </submittedName>
</protein>
<dbReference type="Proteomes" id="UP000606008">
    <property type="component" value="Unassembled WGS sequence"/>
</dbReference>
<dbReference type="InterPro" id="IPR000620">
    <property type="entry name" value="EamA_dom"/>
</dbReference>
<sequence>MPTWVLYSLISMLFAGLTSVIAKLGLKDISANLGLAVRTTVVFGLVLLNFIVFQNVREVGQLNARTVGFLAVSGLTTSLSWIFYYKAIQIGRVSDVALIDKGSIVLTILLSVTLLREPVTPKLLVGGGLVLAGLLVLVWPK</sequence>
<feature type="domain" description="EamA" evidence="2">
    <location>
        <begin position="3"/>
        <end position="138"/>
    </location>
</feature>
<keyword evidence="1" id="KW-1133">Transmembrane helix</keyword>
<organism evidence="3 4">
    <name type="scientific">Fibrivirga algicola</name>
    <dbReference type="NCBI Taxonomy" id="2950420"/>
    <lineage>
        <taxon>Bacteria</taxon>
        <taxon>Pseudomonadati</taxon>
        <taxon>Bacteroidota</taxon>
        <taxon>Cytophagia</taxon>
        <taxon>Cytophagales</taxon>
        <taxon>Spirosomataceae</taxon>
        <taxon>Fibrivirga</taxon>
    </lineage>
</organism>
<gene>
    <name evidence="3" type="ORF">F7231_25810</name>
</gene>
<reference evidence="4" key="1">
    <citation type="submission" date="2019-09" db="EMBL/GenBank/DDBJ databases">
        <authorList>
            <person name="Jung D.-H."/>
        </authorList>
    </citation>
    <scope>NUCLEOTIDE SEQUENCE [LARGE SCALE GENOMIC DNA]</scope>
    <source>
        <strain evidence="4">JA-25</strain>
    </source>
</reference>
<accession>A0ABX0QMC6</accession>
<feature type="transmembrane region" description="Helical" evidence="1">
    <location>
        <begin position="6"/>
        <end position="26"/>
    </location>
</feature>
<dbReference type="SUPFAM" id="SSF103481">
    <property type="entry name" value="Multidrug resistance efflux transporter EmrE"/>
    <property type="match status" value="1"/>
</dbReference>
<evidence type="ECO:0000259" key="2">
    <source>
        <dbReference type="Pfam" id="PF00892"/>
    </source>
</evidence>
<dbReference type="EMBL" id="WAEL01000013">
    <property type="protein sequence ID" value="NID13610.1"/>
    <property type="molecule type" value="Genomic_DNA"/>
</dbReference>
<keyword evidence="4" id="KW-1185">Reference proteome</keyword>